<reference evidence="2" key="1">
    <citation type="submission" date="2015-09" db="EMBL/GenBank/DDBJ databases">
        <authorList>
            <person name="Daims H."/>
        </authorList>
    </citation>
    <scope>NUCLEOTIDE SEQUENCE [LARGE SCALE GENOMIC DNA]</scope>
</reference>
<dbReference type="RefSeq" id="WP_062484620.1">
    <property type="nucleotide sequence ID" value="NZ_LN885086.1"/>
</dbReference>
<proteinExistence type="predicted"/>
<keyword evidence="2" id="KW-1185">Reference proteome</keyword>
<gene>
    <name evidence="1" type="ORF">NITINOP_1656</name>
</gene>
<sequence length="61" mass="7035">MPSVLDRVLERELKDALSRFEQALHQAGLDDESVKNRVRGAKQFVAFLYGRYVGNNPRDEE</sequence>
<evidence type="ECO:0000313" key="1">
    <source>
        <dbReference type="EMBL" id="CUQ66631.1"/>
    </source>
</evidence>
<organism evidence="1 2">
    <name type="scientific">Candidatus Nitrospira inopinata</name>
    <dbReference type="NCBI Taxonomy" id="1715989"/>
    <lineage>
        <taxon>Bacteria</taxon>
        <taxon>Pseudomonadati</taxon>
        <taxon>Nitrospirota</taxon>
        <taxon>Nitrospiria</taxon>
        <taxon>Nitrospirales</taxon>
        <taxon>Nitrospiraceae</taxon>
        <taxon>Nitrospira</taxon>
    </lineage>
</organism>
<evidence type="ECO:0000313" key="2">
    <source>
        <dbReference type="Proteomes" id="UP000066284"/>
    </source>
</evidence>
<accession>A0A0S4KQJ4</accession>
<protein>
    <submittedName>
        <fullName evidence="1">Uncharacterized protein</fullName>
    </submittedName>
</protein>
<dbReference type="EMBL" id="LN885086">
    <property type="protein sequence ID" value="CUQ66631.1"/>
    <property type="molecule type" value="Genomic_DNA"/>
</dbReference>
<dbReference type="STRING" id="1715989.NITINOP_1656"/>
<name>A0A0S4KQJ4_9BACT</name>
<dbReference type="KEGG" id="nio:NITINOP_1656"/>
<dbReference type="AlphaFoldDB" id="A0A0S4KQJ4"/>
<dbReference type="Proteomes" id="UP000066284">
    <property type="component" value="Chromosome 1"/>
</dbReference>